<dbReference type="RefSeq" id="WP_170053270.1">
    <property type="nucleotide sequence ID" value="NZ_JABBKX010000002.1"/>
</dbReference>
<protein>
    <submittedName>
        <fullName evidence="1">Uncharacterized protein</fullName>
    </submittedName>
</protein>
<gene>
    <name evidence="1" type="ORF">GWK16_07210</name>
</gene>
<comment type="caution">
    <text evidence="1">The sequence shown here is derived from an EMBL/GenBank/DDBJ whole genome shotgun (WGS) entry which is preliminary data.</text>
</comment>
<sequence>MSDPPDDHDAYLRAYYESNRAERERLAARLDRTPFGERLASRLWRELSWCRDGEGLIHAHHRDYCGHGLIRTATGVMLCEIQDGHQPGPPIAQWPDRDAFVAFFARQSDWTCSGWEPAEPVFYTDDPWARSNQRLTRAIIEGFLPFW</sequence>
<reference evidence="1 2" key="1">
    <citation type="submission" date="2020-03" db="EMBL/GenBank/DDBJ databases">
        <authorList>
            <person name="Sun Q."/>
        </authorList>
    </citation>
    <scope>NUCLEOTIDE SEQUENCE [LARGE SCALE GENOMIC DNA]</scope>
    <source>
        <strain evidence="1 2">JC162</strain>
    </source>
</reference>
<evidence type="ECO:0000313" key="1">
    <source>
        <dbReference type="EMBL" id="NMJ41022.1"/>
    </source>
</evidence>
<dbReference type="AlphaFoldDB" id="A0A848EA44"/>
<dbReference type="EMBL" id="JABBKX010000002">
    <property type="protein sequence ID" value="NMJ41022.1"/>
    <property type="molecule type" value="Genomic_DNA"/>
</dbReference>
<evidence type="ECO:0000313" key="2">
    <source>
        <dbReference type="Proteomes" id="UP000548582"/>
    </source>
</evidence>
<dbReference type="Proteomes" id="UP000548582">
    <property type="component" value="Unassembled WGS sequence"/>
</dbReference>
<keyword evidence="2" id="KW-1185">Reference proteome</keyword>
<name>A0A848EA44_9PROT</name>
<proteinExistence type="predicted"/>
<accession>A0A848EA44</accession>
<organism evidence="1 2">
    <name type="scientific">Neoroseomonas marina</name>
    <dbReference type="NCBI Taxonomy" id="1232220"/>
    <lineage>
        <taxon>Bacteria</taxon>
        <taxon>Pseudomonadati</taxon>
        <taxon>Pseudomonadota</taxon>
        <taxon>Alphaproteobacteria</taxon>
        <taxon>Acetobacterales</taxon>
        <taxon>Acetobacteraceae</taxon>
        <taxon>Neoroseomonas</taxon>
    </lineage>
</organism>